<gene>
    <name evidence="2" type="ORF">AVDCRST_MAG87-3673</name>
</gene>
<feature type="transmembrane region" description="Helical" evidence="1">
    <location>
        <begin position="19"/>
        <end position="37"/>
    </location>
</feature>
<reference evidence="2" key="1">
    <citation type="submission" date="2020-02" db="EMBL/GenBank/DDBJ databases">
        <authorList>
            <person name="Meier V. D."/>
        </authorList>
    </citation>
    <scope>NUCLEOTIDE SEQUENCE</scope>
    <source>
        <strain evidence="2">AVDCRST_MAG87</strain>
    </source>
</reference>
<proteinExistence type="predicted"/>
<sequence>MTESGHANSTHHPLPIRRLLAIACVMAAGIAGLWILIDRFSDVDMDAPTPPPATDSPIATPTADGIVPPRAGSLAGLLGYVPDLLADDALPLADVAWYADIDQWMTARSLAAPVTPDESAMGAWRAELASLALTATFAEHGLDQAWRDAYGFDLTQVHQVLVAGQAPDYVTILRGGFDREALYDAWVASGYQAVEAEGATIWTLFPGDTIDLSNPASRPAMGMLNNVVLLEDGTLVGAAKLPRLRSALRVANGSAPSLADNAMVASLIGPATNSGDLVSAVISRGRLFQAMPSDVPESAVPRPAPPTLGHMLRSLADEAALAAGMPEVVLALTGIPPPAPETRDATPAVATPRASPDHPMRLLLAFDNRDDARSARRVIEQRFQEHRSPVTGSAYGERYGTTRVRVLDVPGDPALVAIDASLQRGTGDWLVMLAERDAGFAFWLDPDIANDD</sequence>
<dbReference type="EMBL" id="CADCWJ010000811">
    <property type="protein sequence ID" value="CAA9583705.1"/>
    <property type="molecule type" value="Genomic_DNA"/>
</dbReference>
<protein>
    <submittedName>
        <fullName evidence="2">Uncharacterized protein</fullName>
    </submittedName>
</protein>
<organism evidence="2">
    <name type="scientific">uncultured Thermomicrobiales bacterium</name>
    <dbReference type="NCBI Taxonomy" id="1645740"/>
    <lineage>
        <taxon>Bacteria</taxon>
        <taxon>Pseudomonadati</taxon>
        <taxon>Thermomicrobiota</taxon>
        <taxon>Thermomicrobia</taxon>
        <taxon>Thermomicrobiales</taxon>
        <taxon>environmental samples</taxon>
    </lineage>
</organism>
<accession>A0A6J4VPD8</accession>
<evidence type="ECO:0000313" key="2">
    <source>
        <dbReference type="EMBL" id="CAA9583705.1"/>
    </source>
</evidence>
<dbReference type="AlphaFoldDB" id="A0A6J4VPD8"/>
<name>A0A6J4VPD8_9BACT</name>
<keyword evidence="1" id="KW-0472">Membrane</keyword>
<evidence type="ECO:0000256" key="1">
    <source>
        <dbReference type="SAM" id="Phobius"/>
    </source>
</evidence>
<keyword evidence="1" id="KW-0812">Transmembrane</keyword>
<keyword evidence="1" id="KW-1133">Transmembrane helix</keyword>